<feature type="region of interest" description="Disordered" evidence="13">
    <location>
        <begin position="772"/>
        <end position="805"/>
    </location>
</feature>
<dbReference type="FunFam" id="1.10.10.60:FF:000142">
    <property type="entry name" value="homeobox protein OTX2 isoform X2"/>
    <property type="match status" value="1"/>
</dbReference>
<evidence type="ECO:0000256" key="12">
    <source>
        <dbReference type="RuleBase" id="RU000682"/>
    </source>
</evidence>
<evidence type="ECO:0000259" key="15">
    <source>
        <dbReference type="PROSITE" id="PS50071"/>
    </source>
</evidence>
<feature type="DNA-binding region" description="Homeobox" evidence="11">
    <location>
        <begin position="1296"/>
        <end position="1355"/>
    </location>
</feature>
<feature type="compositionally biased region" description="Low complexity" evidence="13">
    <location>
        <begin position="1373"/>
        <end position="1402"/>
    </location>
</feature>
<evidence type="ECO:0000313" key="17">
    <source>
        <dbReference type="EMBL" id="KAH0521440.1"/>
    </source>
</evidence>
<dbReference type="InterPro" id="IPR013851">
    <property type="entry name" value="Otx_TF_C"/>
</dbReference>
<dbReference type="GO" id="GO:0005768">
    <property type="term" value="C:endosome"/>
    <property type="evidence" value="ECO:0007669"/>
    <property type="project" value="UniProtKB-SubCell"/>
</dbReference>
<dbReference type="PANTHER" id="PTHR23167:SF43">
    <property type="entry name" value="EH DOMAIN-BINDING PROTEIN 1"/>
    <property type="match status" value="1"/>
</dbReference>
<dbReference type="GO" id="GO:0000981">
    <property type="term" value="F:DNA-binding transcription factor activity, RNA polymerase II-specific"/>
    <property type="evidence" value="ECO:0007669"/>
    <property type="project" value="InterPro"/>
</dbReference>
<feature type="region of interest" description="Disordered" evidence="13">
    <location>
        <begin position="965"/>
        <end position="1004"/>
    </location>
</feature>
<dbReference type="InterPro" id="IPR036872">
    <property type="entry name" value="CH_dom_sf"/>
</dbReference>
<keyword evidence="5" id="KW-0597">Phosphoprotein</keyword>
<feature type="region of interest" description="Disordered" evidence="13">
    <location>
        <begin position="1515"/>
        <end position="1564"/>
    </location>
</feature>
<dbReference type="Pfam" id="PF03529">
    <property type="entry name" value="TF_Otx"/>
    <property type="match status" value="1"/>
</dbReference>
<evidence type="ECO:0000256" key="6">
    <source>
        <dbReference type="ARBA" id="ARBA00022753"/>
    </source>
</evidence>
<sequence length="1615" mass="178031">MDTAAGELALPLMGKLAHALGDGTTPHHGLGELVQMAWAWETWFCPSPEESPSGRRKALATSSINMKQYASPMPTQTDVKLKFKPLSKKVVSATLQFSLSCIFLREGKATDEDMQSLASLMSMKQADIGNLDDFEEDNEDDDENRVNQEEKAAKITEIVNQLNALSSLDEDPDDCIKQAHMPSARSASSSEELINTLNFLDDTQKDLATVNTNPFDEPDVTELNPFGDPDSEEPVTEIASAKKHEESSYNNSCNPFKGAQTPQHLNPFDEPEPCGIIKDSPPQPTKRKALRPVDMSKYLYADSSKSEDELDESNPFYEPKPTSPNNLVTAVPEGEAERRVKRKAPAPPTLPAKPGVSGVSESQVVPTGRERSTSPKPSPIPSPVLGQKPNASQSLLAWCKEVTKNYRGVKITNFTTSWRNGLSFCAILHHFRPDLIDYKSLNPQDIKENNKKAYDGFASIGISRLLEPSDMVLLAIPDKLTVMTYLYQIRAHFSGQELNVVQIEENSSKSTYKVGNYETDTNSSVDQEKFYAELSDLQREPKPQRPASGAVDFLRQDDSVFVTDSGVGESESEHQTPDDHLSPSTASPSCRRTKGDTEPHRSQQSSGRTSGSDDPGVSSSTDAAQALVLSGKKRLLRAENLELSDLHVSGKKKDVSPPSIYEQMPQIVNTSSDLEQEKIENSRPLECRSDGESAIKKPGLSPPSKLGYSCNRDTDFTKKICTSLRLSESDPDADRNTLHHADPSTKTVQHRMLSRQEELKERARVLLEQARRDAAVKAGSKHAGSTAPPLSSGQQSDQDEERRRQLRERARQLIAEARCGVKMSELPSYGEMAAEKLKERSKASGDENDNIEIDTNEDIPEGFVVGGGDELTNIENDLDTPEQNSKLVDLKLKKLLEAQPQVANSLSSASQKATTDMSEQKNGVEDVRTERLQKATERLRNPVVFSKDSTVRKTQLQSFSQYVENRPEMKRQRSIQEDTKRGNEEKAAITETQRKPSEDEVLNKGFKDTSQYVVGELAALENEQKQIDTRAALVEKRLRYLMDTGRNTEEEEAVMQEWFMLVNKKNALIRRMNQLSLLEKEHDLERRYELLNRELRAMLAIEGENWVRVGMLAIEGENWVRVGMLAIEGENWVRVGMLAIEGENWVRVGMLAIEDWQKTEAQKRREQLLLEELVALVDKRDALVRDLDAQEKQAEEEDEHLERTLEQNKGKMAKKEEKCALQPGPQKQQLEGLRSGSPELLLASGPLDPSGRLHPAVSMMSYLKQPPYGMNGLGLAGPAMDLLHPSVGYPATPRKQRRERTTFTRSQLDVLEALFAKTRYPDIFMREEVALKINLPESRVQVWFKNRRAKCRQQQQSGNGTKSRPVKKKSSPVRESSGSESSGQFTPPAVSSSASSSSSVSSASANPAAAAAAGLGGNPVAAVSSLSTPTASSIWSPASISPGSAPASVSVPEPLGAPTNASCMQRSVAAGAATAAASYPMSYGQGGSYGQGYPAPSSSYFGGVDCSSYLAPMHSHHHPHQLSPMAPSSMAGHHHHHPHAHHPLSQSSGHHHHHHHHHHHQGYGGSGLAFNSADCLDYKEPAAAAAAASSAWKLNFNSPDCLDYKDQASWRFQVL</sequence>
<dbReference type="InterPro" id="IPR003025">
    <property type="entry name" value="Otx_TF"/>
</dbReference>
<accession>A0A8J6L059</accession>
<dbReference type="InterPro" id="IPR001356">
    <property type="entry name" value="HD"/>
</dbReference>
<evidence type="ECO:0000259" key="16">
    <source>
        <dbReference type="PROSITE" id="PS51848"/>
    </source>
</evidence>
<gene>
    <name evidence="17" type="ORF">LTLLF_101705</name>
</gene>
<dbReference type="GO" id="GO:0022037">
    <property type="term" value="P:metencephalon development"/>
    <property type="evidence" value="ECO:0007669"/>
    <property type="project" value="UniProtKB-ARBA"/>
</dbReference>
<feature type="compositionally biased region" description="Basic and acidic residues" evidence="13">
    <location>
        <begin position="1200"/>
        <end position="1213"/>
    </location>
</feature>
<feature type="compositionally biased region" description="Polar residues" evidence="13">
    <location>
        <begin position="903"/>
        <end position="917"/>
    </location>
</feature>
<evidence type="ECO:0000256" key="7">
    <source>
        <dbReference type="ARBA" id="ARBA00023054"/>
    </source>
</evidence>
<dbReference type="PROSITE" id="PS00027">
    <property type="entry name" value="HOMEOBOX_1"/>
    <property type="match status" value="1"/>
</dbReference>
<feature type="region of interest" description="Disordered" evidence="13">
    <location>
        <begin position="1190"/>
        <end position="1213"/>
    </location>
</feature>
<feature type="domain" description="BMERB" evidence="16">
    <location>
        <begin position="995"/>
        <end position="1203"/>
    </location>
</feature>
<dbReference type="PROSITE" id="PS50071">
    <property type="entry name" value="HOMEOBOX_2"/>
    <property type="match status" value="1"/>
</dbReference>
<feature type="region of interest" description="Disordered" evidence="13">
    <location>
        <begin position="536"/>
        <end position="555"/>
    </location>
</feature>
<feature type="domain" description="Homeobox" evidence="15">
    <location>
        <begin position="1294"/>
        <end position="1354"/>
    </location>
</feature>
<feature type="domain" description="Calponin-homology (CH)" evidence="14">
    <location>
        <begin position="389"/>
        <end position="494"/>
    </location>
</feature>
<dbReference type="SMART" id="SM00389">
    <property type="entry name" value="HOX"/>
    <property type="match status" value="1"/>
</dbReference>
<dbReference type="PANTHER" id="PTHR23167">
    <property type="entry name" value="CALPONIN HOMOLOGY DOMAIN-CONTAINING PROTEIN DDB_G0272472-RELATED"/>
    <property type="match status" value="1"/>
</dbReference>
<feature type="region of interest" description="Disordered" evidence="13">
    <location>
        <begin position="564"/>
        <end position="620"/>
    </location>
</feature>
<keyword evidence="8 11" id="KW-0238">DNA-binding</keyword>
<proteinExistence type="inferred from homology"/>
<dbReference type="Pfam" id="PF00307">
    <property type="entry name" value="CH"/>
    <property type="match status" value="1"/>
</dbReference>
<comment type="subcellular location">
    <subcellularLocation>
        <location evidence="2">Endosome</location>
    </subcellularLocation>
    <subcellularLocation>
        <location evidence="1 11 12">Nucleus</location>
    </subcellularLocation>
</comment>
<dbReference type="GO" id="GO:0003677">
    <property type="term" value="F:DNA binding"/>
    <property type="evidence" value="ECO:0007669"/>
    <property type="project" value="UniProtKB-UniRule"/>
</dbReference>
<organism evidence="17 18">
    <name type="scientific">Microtus ochrogaster</name>
    <name type="common">Prairie vole</name>
    <dbReference type="NCBI Taxonomy" id="79684"/>
    <lineage>
        <taxon>Eukaryota</taxon>
        <taxon>Metazoa</taxon>
        <taxon>Chordata</taxon>
        <taxon>Craniata</taxon>
        <taxon>Vertebrata</taxon>
        <taxon>Euteleostomi</taxon>
        <taxon>Mammalia</taxon>
        <taxon>Eutheria</taxon>
        <taxon>Euarchontoglires</taxon>
        <taxon>Glires</taxon>
        <taxon>Rodentia</taxon>
        <taxon>Myomorpha</taxon>
        <taxon>Muroidea</taxon>
        <taxon>Cricetidae</taxon>
        <taxon>Arvicolinae</taxon>
        <taxon>Microtus</taxon>
    </lineage>
</organism>
<evidence type="ECO:0000256" key="9">
    <source>
        <dbReference type="ARBA" id="ARBA00023155"/>
    </source>
</evidence>
<evidence type="ECO:0000256" key="8">
    <source>
        <dbReference type="ARBA" id="ARBA00023125"/>
    </source>
</evidence>
<keyword evidence="4" id="KW-0217">Developmental protein</keyword>
<name>A0A8J6L059_MICOH</name>
<dbReference type="PRINTS" id="PR01255">
    <property type="entry name" value="OTXHOMEOBOX"/>
</dbReference>
<dbReference type="CDD" id="cd00086">
    <property type="entry name" value="homeodomain"/>
    <property type="match status" value="1"/>
</dbReference>
<evidence type="ECO:0000256" key="10">
    <source>
        <dbReference type="ARBA" id="ARBA00023242"/>
    </source>
</evidence>
<dbReference type="InterPro" id="IPR009057">
    <property type="entry name" value="Homeodomain-like_sf"/>
</dbReference>
<evidence type="ECO:0000256" key="3">
    <source>
        <dbReference type="ARBA" id="ARBA00006503"/>
    </source>
</evidence>
<dbReference type="CDD" id="cd21254">
    <property type="entry name" value="CH_EHBP1"/>
    <property type="match status" value="1"/>
</dbReference>
<feature type="region of interest" description="Disordered" evidence="13">
    <location>
        <begin position="727"/>
        <end position="757"/>
    </location>
</feature>
<evidence type="ECO:0000256" key="4">
    <source>
        <dbReference type="ARBA" id="ARBA00022473"/>
    </source>
</evidence>
<keyword evidence="9 11" id="KW-0371">Homeobox</keyword>
<feature type="region of interest" description="Disordered" evidence="13">
    <location>
        <begin position="903"/>
        <end position="926"/>
    </location>
</feature>
<dbReference type="PRINTS" id="PR01256">
    <property type="entry name" value="OTX1HOMEOBOX"/>
</dbReference>
<feature type="compositionally biased region" description="Low complexity" evidence="13">
    <location>
        <begin position="602"/>
        <end position="614"/>
    </location>
</feature>
<keyword evidence="10 11" id="KW-0539">Nucleus</keyword>
<feature type="region of interest" description="Disordered" evidence="13">
    <location>
        <begin position="1350"/>
        <end position="1402"/>
    </location>
</feature>
<dbReference type="InterPro" id="IPR050540">
    <property type="entry name" value="F-actin_Monoox_Mical"/>
</dbReference>
<keyword evidence="6" id="KW-0967">Endosome</keyword>
<feature type="compositionally biased region" description="Basic and acidic residues" evidence="13">
    <location>
        <begin position="732"/>
        <end position="743"/>
    </location>
</feature>
<feature type="compositionally biased region" description="Basic and acidic residues" evidence="13">
    <location>
        <begin position="571"/>
        <end position="581"/>
    </location>
</feature>
<dbReference type="Pfam" id="PF12130">
    <property type="entry name" value="bMERB_dom"/>
    <property type="match status" value="2"/>
</dbReference>
<evidence type="ECO:0000256" key="13">
    <source>
        <dbReference type="SAM" id="MobiDB-lite"/>
    </source>
</evidence>
<reference evidence="17" key="1">
    <citation type="submission" date="2020-03" db="EMBL/GenBank/DDBJ databases">
        <title>Studies in the Genomics of Life Span.</title>
        <authorList>
            <person name="Glass D."/>
        </authorList>
    </citation>
    <scope>NUCLEOTIDE SEQUENCE</scope>
    <source>
        <strain evidence="17">LTLLF</strain>
        <tissue evidence="17">Muscle</tissue>
    </source>
</reference>
<dbReference type="GO" id="GO:0005634">
    <property type="term" value="C:nucleus"/>
    <property type="evidence" value="ECO:0007669"/>
    <property type="project" value="UniProtKB-SubCell"/>
</dbReference>
<dbReference type="GO" id="GO:0048852">
    <property type="term" value="P:diencephalon morphogenesis"/>
    <property type="evidence" value="ECO:0007669"/>
    <property type="project" value="UniProtKB-ARBA"/>
</dbReference>
<dbReference type="EMBL" id="JAATJU010000099">
    <property type="protein sequence ID" value="KAH0521440.1"/>
    <property type="molecule type" value="Genomic_DNA"/>
</dbReference>
<evidence type="ECO:0000313" key="18">
    <source>
        <dbReference type="Proteomes" id="UP000710432"/>
    </source>
</evidence>
<dbReference type="GO" id="GO:0030901">
    <property type="term" value="P:midbrain development"/>
    <property type="evidence" value="ECO:0007669"/>
    <property type="project" value="UniProtKB-ARBA"/>
</dbReference>
<comment type="similarity">
    <text evidence="3">Belongs to the paired homeobox family. Bicoid subfamily.</text>
</comment>
<dbReference type="Pfam" id="PF00046">
    <property type="entry name" value="Homeodomain"/>
    <property type="match status" value="1"/>
</dbReference>
<evidence type="ECO:0000256" key="1">
    <source>
        <dbReference type="ARBA" id="ARBA00004123"/>
    </source>
</evidence>
<dbReference type="Gene3D" id="1.10.10.60">
    <property type="entry name" value="Homeodomain-like"/>
    <property type="match status" value="1"/>
</dbReference>
<feature type="compositionally biased region" description="Polar residues" evidence="13">
    <location>
        <begin position="248"/>
        <end position="264"/>
    </location>
</feature>
<dbReference type="InterPro" id="IPR017970">
    <property type="entry name" value="Homeobox_CS"/>
</dbReference>
<comment type="caution">
    <text evidence="17">The sequence shown here is derived from an EMBL/GenBank/DDBJ whole genome shotgun (WGS) entry which is preliminary data.</text>
</comment>
<dbReference type="PROSITE" id="PS50021">
    <property type="entry name" value="CH"/>
    <property type="match status" value="1"/>
</dbReference>
<feature type="region of interest" description="Disordered" evidence="13">
    <location>
        <begin position="211"/>
        <end position="386"/>
    </location>
</feature>
<evidence type="ECO:0000256" key="11">
    <source>
        <dbReference type="PROSITE-ProRule" id="PRU00108"/>
    </source>
</evidence>
<feature type="compositionally biased region" description="Basic residues" evidence="13">
    <location>
        <begin position="1549"/>
        <end position="1561"/>
    </location>
</feature>
<dbReference type="SUPFAM" id="SSF47576">
    <property type="entry name" value="Calponin-homology domain, CH-domain"/>
    <property type="match status" value="1"/>
</dbReference>
<dbReference type="Proteomes" id="UP000710432">
    <property type="component" value="Unassembled WGS sequence"/>
</dbReference>
<feature type="compositionally biased region" description="Polar residues" evidence="13">
    <location>
        <begin position="1352"/>
        <end position="1361"/>
    </location>
</feature>
<dbReference type="Gene3D" id="1.10.418.10">
    <property type="entry name" value="Calponin-like domain"/>
    <property type="match status" value="1"/>
</dbReference>
<dbReference type="InterPro" id="IPR003026">
    <property type="entry name" value="Otx1_TF"/>
</dbReference>
<dbReference type="SMART" id="SM01203">
    <property type="entry name" value="DUF3585"/>
    <property type="match status" value="1"/>
</dbReference>
<feature type="compositionally biased region" description="Basic residues" evidence="13">
    <location>
        <begin position="1532"/>
        <end position="1542"/>
    </location>
</feature>
<dbReference type="SMART" id="SM00033">
    <property type="entry name" value="CH"/>
    <property type="match status" value="1"/>
</dbReference>
<evidence type="ECO:0000259" key="14">
    <source>
        <dbReference type="PROSITE" id="PS50021"/>
    </source>
</evidence>
<dbReference type="FunFam" id="1.10.418.10:FF:000023">
    <property type="entry name" value="EH domain-binding protein 1 isoform X1"/>
    <property type="match status" value="1"/>
</dbReference>
<dbReference type="InterPro" id="IPR022735">
    <property type="entry name" value="bMERB_dom"/>
</dbReference>
<evidence type="ECO:0000256" key="2">
    <source>
        <dbReference type="ARBA" id="ARBA00004177"/>
    </source>
</evidence>
<dbReference type="GO" id="GO:0042472">
    <property type="term" value="P:inner ear morphogenesis"/>
    <property type="evidence" value="ECO:0007669"/>
    <property type="project" value="UniProtKB-ARBA"/>
</dbReference>
<protein>
    <submittedName>
        <fullName evidence="17">EH domain-binding protein 1</fullName>
    </submittedName>
</protein>
<dbReference type="PROSITE" id="PS51848">
    <property type="entry name" value="BMERB"/>
    <property type="match status" value="1"/>
</dbReference>
<dbReference type="InterPro" id="IPR001715">
    <property type="entry name" value="CH_dom"/>
</dbReference>
<dbReference type="SUPFAM" id="SSF46689">
    <property type="entry name" value="Homeodomain-like"/>
    <property type="match status" value="1"/>
</dbReference>
<keyword evidence="7" id="KW-0175">Coiled coil</keyword>
<evidence type="ECO:0000256" key="5">
    <source>
        <dbReference type="ARBA" id="ARBA00022553"/>
    </source>
</evidence>